<accession>A0A1V6PXW3</accession>
<dbReference type="AlphaFoldDB" id="A0A1V6PXW3"/>
<proteinExistence type="predicted"/>
<dbReference type="Proteomes" id="UP000191672">
    <property type="component" value="Unassembled WGS sequence"/>
</dbReference>
<evidence type="ECO:0000313" key="3">
    <source>
        <dbReference type="Proteomes" id="UP000191672"/>
    </source>
</evidence>
<evidence type="ECO:0000256" key="1">
    <source>
        <dbReference type="SAM" id="MobiDB-lite"/>
    </source>
</evidence>
<gene>
    <name evidence="2" type="ORF">PENANT_c025G03299</name>
</gene>
<feature type="region of interest" description="Disordered" evidence="1">
    <location>
        <begin position="64"/>
        <end position="84"/>
    </location>
</feature>
<evidence type="ECO:0000313" key="2">
    <source>
        <dbReference type="EMBL" id="OQD81811.1"/>
    </source>
</evidence>
<reference evidence="3" key="1">
    <citation type="journal article" date="2017" name="Nat. Microbiol.">
        <title>Global analysis of biosynthetic gene clusters reveals vast potential of secondary metabolite production in Penicillium species.</title>
        <authorList>
            <person name="Nielsen J.C."/>
            <person name="Grijseels S."/>
            <person name="Prigent S."/>
            <person name="Ji B."/>
            <person name="Dainat J."/>
            <person name="Nielsen K.F."/>
            <person name="Frisvad J.C."/>
            <person name="Workman M."/>
            <person name="Nielsen J."/>
        </authorList>
    </citation>
    <scope>NUCLEOTIDE SEQUENCE [LARGE SCALE GENOMIC DNA]</scope>
    <source>
        <strain evidence="3">IBT 31811</strain>
    </source>
</reference>
<comment type="caution">
    <text evidence="2">The sequence shown here is derived from an EMBL/GenBank/DDBJ whole genome shotgun (WGS) entry which is preliminary data.</text>
</comment>
<name>A0A1V6PXW3_9EURO</name>
<dbReference type="EMBL" id="MDYN01000025">
    <property type="protein sequence ID" value="OQD81811.1"/>
    <property type="molecule type" value="Genomic_DNA"/>
</dbReference>
<protein>
    <submittedName>
        <fullName evidence="2">Uncharacterized protein</fullName>
    </submittedName>
</protein>
<keyword evidence="3" id="KW-1185">Reference proteome</keyword>
<organism evidence="2 3">
    <name type="scientific">Penicillium antarcticum</name>
    <dbReference type="NCBI Taxonomy" id="416450"/>
    <lineage>
        <taxon>Eukaryota</taxon>
        <taxon>Fungi</taxon>
        <taxon>Dikarya</taxon>
        <taxon>Ascomycota</taxon>
        <taxon>Pezizomycotina</taxon>
        <taxon>Eurotiomycetes</taxon>
        <taxon>Eurotiomycetidae</taxon>
        <taxon>Eurotiales</taxon>
        <taxon>Aspergillaceae</taxon>
        <taxon>Penicillium</taxon>
    </lineage>
</organism>
<sequence>MFLSSRPTPIDTPRTHPRAAESLRLSTFGAQYTWIVGFRSRERQLGLDVHGWCAGVDEDTCDEQQSHEQRNLSGGVPLNKSEAA</sequence>